<protein>
    <submittedName>
        <fullName evidence="2">Uncharacterized protein</fullName>
    </submittedName>
</protein>
<evidence type="ECO:0000313" key="2">
    <source>
        <dbReference type="EMBL" id="KAG1763135.1"/>
    </source>
</evidence>
<accession>A0A9P6ZFM2</accession>
<feature type="compositionally biased region" description="Polar residues" evidence="1">
    <location>
        <begin position="144"/>
        <end position="165"/>
    </location>
</feature>
<reference evidence="2" key="1">
    <citation type="journal article" date="2020" name="New Phytol.">
        <title>Comparative genomics reveals dynamic genome evolution in host specialist ectomycorrhizal fungi.</title>
        <authorList>
            <person name="Lofgren L.A."/>
            <person name="Nguyen N.H."/>
            <person name="Vilgalys R."/>
            <person name="Ruytinx J."/>
            <person name="Liao H.L."/>
            <person name="Branco S."/>
            <person name="Kuo A."/>
            <person name="LaButti K."/>
            <person name="Lipzen A."/>
            <person name="Andreopoulos W."/>
            <person name="Pangilinan J."/>
            <person name="Riley R."/>
            <person name="Hundley H."/>
            <person name="Na H."/>
            <person name="Barry K."/>
            <person name="Grigoriev I.V."/>
            <person name="Stajich J.E."/>
            <person name="Kennedy P.G."/>
        </authorList>
    </citation>
    <scope>NUCLEOTIDE SEQUENCE</scope>
    <source>
        <strain evidence="2">DOB743</strain>
    </source>
</reference>
<dbReference type="Proteomes" id="UP000714275">
    <property type="component" value="Unassembled WGS sequence"/>
</dbReference>
<comment type="caution">
    <text evidence="2">The sequence shown here is derived from an EMBL/GenBank/DDBJ whole genome shotgun (WGS) entry which is preliminary data.</text>
</comment>
<dbReference type="EMBL" id="JABBWD010000176">
    <property type="protein sequence ID" value="KAG1763135.1"/>
    <property type="molecule type" value="Genomic_DNA"/>
</dbReference>
<feature type="region of interest" description="Disordered" evidence="1">
    <location>
        <begin position="49"/>
        <end position="104"/>
    </location>
</feature>
<name>A0A9P6ZFM2_9AGAM</name>
<sequence>MTHNRRPQSRLSKANLSTTATMSFIPTPSSRPATPTFLPIPISHLGVTGYRKSTGPGTDPLGGSYSQPKCSSIGSSNAGSPTPSLDSEFHPRERPFSYNGKVQKDLKSPQVLDSLFIPLKYLLLPPSQFGGRPGLEVNSRHSPHSPTISKQPTTMASLQRALAST</sequence>
<feature type="region of interest" description="Disordered" evidence="1">
    <location>
        <begin position="133"/>
        <end position="165"/>
    </location>
</feature>
<keyword evidence="3" id="KW-1185">Reference proteome</keyword>
<evidence type="ECO:0000256" key="1">
    <source>
        <dbReference type="SAM" id="MobiDB-lite"/>
    </source>
</evidence>
<feature type="compositionally biased region" description="Polar residues" evidence="1">
    <location>
        <begin position="9"/>
        <end position="33"/>
    </location>
</feature>
<feature type="compositionally biased region" description="Polar residues" evidence="1">
    <location>
        <begin position="64"/>
        <end position="85"/>
    </location>
</feature>
<dbReference type="OrthoDB" id="5877028at2759"/>
<feature type="region of interest" description="Disordered" evidence="1">
    <location>
        <begin position="1"/>
        <end position="36"/>
    </location>
</feature>
<organism evidence="2 3">
    <name type="scientific">Suillus placidus</name>
    <dbReference type="NCBI Taxonomy" id="48579"/>
    <lineage>
        <taxon>Eukaryota</taxon>
        <taxon>Fungi</taxon>
        <taxon>Dikarya</taxon>
        <taxon>Basidiomycota</taxon>
        <taxon>Agaricomycotina</taxon>
        <taxon>Agaricomycetes</taxon>
        <taxon>Agaricomycetidae</taxon>
        <taxon>Boletales</taxon>
        <taxon>Suillineae</taxon>
        <taxon>Suillaceae</taxon>
        <taxon>Suillus</taxon>
    </lineage>
</organism>
<evidence type="ECO:0000313" key="3">
    <source>
        <dbReference type="Proteomes" id="UP000714275"/>
    </source>
</evidence>
<dbReference type="AlphaFoldDB" id="A0A9P6ZFM2"/>
<proteinExistence type="predicted"/>
<gene>
    <name evidence="2" type="ORF">EV702DRAFT_1221100</name>
</gene>